<evidence type="ECO:0000313" key="2">
    <source>
        <dbReference type="EMBL" id="VVC26161.1"/>
    </source>
</evidence>
<sequence>MYPWYPPRDTAEVQQPQVCANGPQSSGSPSSATSPAIKSENGSAYGDCMDYALHAKLLRVPDYFPDFPPPTVWLIHGATLDSVEYPDRDFSRFFPSSKYNKLYRRNDTRHCTSG</sequence>
<keyword evidence="3" id="KW-1185">Reference proteome</keyword>
<feature type="compositionally biased region" description="Low complexity" evidence="1">
    <location>
        <begin position="22"/>
        <end position="36"/>
    </location>
</feature>
<reference evidence="2 3" key="1">
    <citation type="submission" date="2019-08" db="EMBL/GenBank/DDBJ databases">
        <authorList>
            <person name="Alioto T."/>
            <person name="Alioto T."/>
            <person name="Gomez Garrido J."/>
        </authorList>
    </citation>
    <scope>NUCLEOTIDE SEQUENCE [LARGE SCALE GENOMIC DNA]</scope>
</reference>
<organism evidence="2 3">
    <name type="scientific">Cinara cedri</name>
    <dbReference type="NCBI Taxonomy" id="506608"/>
    <lineage>
        <taxon>Eukaryota</taxon>
        <taxon>Metazoa</taxon>
        <taxon>Ecdysozoa</taxon>
        <taxon>Arthropoda</taxon>
        <taxon>Hexapoda</taxon>
        <taxon>Insecta</taxon>
        <taxon>Pterygota</taxon>
        <taxon>Neoptera</taxon>
        <taxon>Paraneoptera</taxon>
        <taxon>Hemiptera</taxon>
        <taxon>Sternorrhyncha</taxon>
        <taxon>Aphidomorpha</taxon>
        <taxon>Aphidoidea</taxon>
        <taxon>Aphididae</taxon>
        <taxon>Lachninae</taxon>
        <taxon>Cinara</taxon>
    </lineage>
</organism>
<evidence type="ECO:0000313" key="3">
    <source>
        <dbReference type="Proteomes" id="UP000325440"/>
    </source>
</evidence>
<name>A0A5E4M3N0_9HEMI</name>
<dbReference type="AlphaFoldDB" id="A0A5E4M3N0"/>
<dbReference type="Proteomes" id="UP000325440">
    <property type="component" value="Unassembled WGS sequence"/>
</dbReference>
<proteinExistence type="predicted"/>
<dbReference type="OrthoDB" id="6625123at2759"/>
<feature type="region of interest" description="Disordered" evidence="1">
    <location>
        <begin position="1"/>
        <end position="39"/>
    </location>
</feature>
<accession>A0A5E4M3N0</accession>
<gene>
    <name evidence="2" type="ORF">CINCED_3A024557</name>
</gene>
<protein>
    <submittedName>
        <fullName evidence="2">Uncharacterized protein</fullName>
    </submittedName>
</protein>
<dbReference type="EMBL" id="CABPRJ010000026">
    <property type="protein sequence ID" value="VVC26161.1"/>
    <property type="molecule type" value="Genomic_DNA"/>
</dbReference>
<evidence type="ECO:0000256" key="1">
    <source>
        <dbReference type="SAM" id="MobiDB-lite"/>
    </source>
</evidence>